<organism evidence="1 2">
    <name type="scientific">Enterococcus villorum</name>
    <dbReference type="NCBI Taxonomy" id="112904"/>
    <lineage>
        <taxon>Bacteria</taxon>
        <taxon>Bacillati</taxon>
        <taxon>Bacillota</taxon>
        <taxon>Bacilli</taxon>
        <taxon>Lactobacillales</taxon>
        <taxon>Enterococcaceae</taxon>
        <taxon>Enterococcus</taxon>
    </lineage>
</organism>
<protein>
    <submittedName>
        <fullName evidence="1">Uncharacterized protein</fullName>
    </submittedName>
</protein>
<reference evidence="1 2" key="1">
    <citation type="submission" date="2019-07" db="EMBL/GenBank/DDBJ databases">
        <title>Whole genome shotgun sequence of Enterococcus villorum NBRC 100699.</title>
        <authorList>
            <person name="Hosoyama A."/>
            <person name="Uohara A."/>
            <person name="Ohji S."/>
            <person name="Ichikawa N."/>
        </authorList>
    </citation>
    <scope>NUCLEOTIDE SEQUENCE [LARGE SCALE GENOMIC DNA]</scope>
    <source>
        <strain evidence="1 2">NBRC 100699</strain>
    </source>
</reference>
<comment type="caution">
    <text evidence="1">The sequence shown here is derived from an EMBL/GenBank/DDBJ whole genome shotgun (WGS) entry which is preliminary data.</text>
</comment>
<dbReference type="EMBL" id="BJWF01000004">
    <property type="protein sequence ID" value="GEL91349.1"/>
    <property type="molecule type" value="Genomic_DNA"/>
</dbReference>
<gene>
    <name evidence="1" type="ORF">EVI01_06860</name>
</gene>
<accession>A0A511J109</accession>
<proteinExistence type="predicted"/>
<name>A0A511J109_9ENTE</name>
<sequence>MNLTANECRTNDLKEKKINNHLYRKVEMYEIRTKNLKLREWFLFRTNRTNRPRRLGGVK</sequence>
<evidence type="ECO:0000313" key="2">
    <source>
        <dbReference type="Proteomes" id="UP000321830"/>
    </source>
</evidence>
<dbReference type="Proteomes" id="UP000321830">
    <property type="component" value="Unassembled WGS sequence"/>
</dbReference>
<evidence type="ECO:0000313" key="1">
    <source>
        <dbReference type="EMBL" id="GEL91349.1"/>
    </source>
</evidence>
<dbReference type="AlphaFoldDB" id="A0A511J109"/>